<evidence type="ECO:0000256" key="2">
    <source>
        <dbReference type="ARBA" id="ARBA00022448"/>
    </source>
</evidence>
<organism evidence="10 11">
    <name type="scientific">Denitrobaculum tricleocarpae</name>
    <dbReference type="NCBI Taxonomy" id="2591009"/>
    <lineage>
        <taxon>Bacteria</taxon>
        <taxon>Pseudomonadati</taxon>
        <taxon>Pseudomonadota</taxon>
        <taxon>Alphaproteobacteria</taxon>
        <taxon>Rhodospirillales</taxon>
        <taxon>Rhodospirillaceae</taxon>
        <taxon>Denitrobaculum</taxon>
    </lineage>
</organism>
<evidence type="ECO:0000256" key="4">
    <source>
        <dbReference type="ARBA" id="ARBA00022840"/>
    </source>
</evidence>
<dbReference type="NCBIfam" id="TIGR03415">
    <property type="entry name" value="ABC_choXWV_ATP"/>
    <property type="match status" value="1"/>
</dbReference>
<feature type="domain" description="ABC transporter" evidence="9">
    <location>
        <begin position="32"/>
        <end position="279"/>
    </location>
</feature>
<dbReference type="PROSITE" id="PS00211">
    <property type="entry name" value="ABC_TRANSPORTER_1"/>
    <property type="match status" value="1"/>
</dbReference>
<evidence type="ECO:0000256" key="8">
    <source>
        <dbReference type="ARBA" id="ARBA00068787"/>
    </source>
</evidence>
<dbReference type="GO" id="GO:0055052">
    <property type="term" value="C:ATP-binding cassette (ABC) transporter complex, substrate-binding subunit-containing"/>
    <property type="evidence" value="ECO:0007669"/>
    <property type="project" value="InterPro"/>
</dbReference>
<dbReference type="InterPro" id="IPR003593">
    <property type="entry name" value="AAA+_ATPase"/>
</dbReference>
<keyword evidence="11" id="KW-1185">Reference proteome</keyword>
<dbReference type="GO" id="GO:0016887">
    <property type="term" value="F:ATP hydrolysis activity"/>
    <property type="evidence" value="ECO:0007669"/>
    <property type="project" value="InterPro"/>
</dbReference>
<dbReference type="InterPro" id="IPR051921">
    <property type="entry name" value="ABC_osmolyte_uptake_ATP-bind"/>
</dbReference>
<dbReference type="Proteomes" id="UP000315252">
    <property type="component" value="Unassembled WGS sequence"/>
</dbReference>
<reference evidence="10 11" key="1">
    <citation type="submission" date="2019-06" db="EMBL/GenBank/DDBJ databases">
        <title>Whole genome sequence for Rhodospirillaceae sp. R148.</title>
        <authorList>
            <person name="Wang G."/>
        </authorList>
    </citation>
    <scope>NUCLEOTIDE SEQUENCE [LARGE SCALE GENOMIC DNA]</scope>
    <source>
        <strain evidence="10 11">R148</strain>
    </source>
</reference>
<evidence type="ECO:0000256" key="7">
    <source>
        <dbReference type="ARBA" id="ARBA00066388"/>
    </source>
</evidence>
<dbReference type="InterPro" id="IPR003439">
    <property type="entry name" value="ABC_transporter-like_ATP-bd"/>
</dbReference>
<dbReference type="SMART" id="SM00382">
    <property type="entry name" value="AAA"/>
    <property type="match status" value="1"/>
</dbReference>
<keyword evidence="3" id="KW-0547">Nucleotide-binding</keyword>
<dbReference type="GO" id="GO:0006970">
    <property type="term" value="P:response to osmotic stress"/>
    <property type="evidence" value="ECO:0007669"/>
    <property type="project" value="UniProtKB-ARBA"/>
</dbReference>
<dbReference type="InterPro" id="IPR022473">
    <property type="entry name" value="ABC_trnsptr_Choline_ATP-bd"/>
</dbReference>
<dbReference type="PANTHER" id="PTHR43869:SF1">
    <property type="entry name" value="GLYCINE BETAINE_PROLINE BETAINE TRANSPORT SYSTEM ATP-BINDING PROTEIN PROV"/>
    <property type="match status" value="1"/>
</dbReference>
<dbReference type="GO" id="GO:0005524">
    <property type="term" value="F:ATP binding"/>
    <property type="evidence" value="ECO:0007669"/>
    <property type="project" value="UniProtKB-KW"/>
</dbReference>
<dbReference type="OrthoDB" id="9802264at2"/>
<dbReference type="Gene3D" id="3.40.50.300">
    <property type="entry name" value="P-loop containing nucleotide triphosphate hydrolases"/>
    <property type="match status" value="1"/>
</dbReference>
<keyword evidence="4 10" id="KW-0067">ATP-binding</keyword>
<evidence type="ECO:0000256" key="6">
    <source>
        <dbReference type="ARBA" id="ARBA00061968"/>
    </source>
</evidence>
<keyword evidence="2" id="KW-0813">Transport</keyword>
<dbReference type="SUPFAM" id="SSF52540">
    <property type="entry name" value="P-loop containing nucleoside triphosphate hydrolases"/>
    <property type="match status" value="1"/>
</dbReference>
<dbReference type="PANTHER" id="PTHR43869">
    <property type="entry name" value="GLYCINE BETAINE/PROLINE BETAINE TRANSPORT SYSTEM ATP-BINDING PROTEIN PROV"/>
    <property type="match status" value="1"/>
</dbReference>
<comment type="similarity">
    <text evidence="1">Belongs to the ABC transporter superfamily.</text>
</comment>
<sequence>MTGRPSNTAAEFKAVEFKNVDIVFGKKPEAALPLLDAGESRDSIQEKTGNILGVADASIAIEEGEVCVLMGLSGSGKSTLLRAVNGLNRVTRGEVLVQDGARRVDVTSCDAATLRELRMHKVAMVFQQFALLPWRTVQENVAFGLELRGMPKTDRDAIVAEKLEMVGLDRWKDKYGHELSGGMQQRVGLARAFATDADILLMDEPFSALDPLIRDHLQDELLELQQKLKKTIIFVSHDLDEALKIGTHIAIMEGGRIVQYGEPEEIVLKPANAYVAEFVAHMNPINVLRGESLMTPLASLRREGEDIILDPQNYFRARLDAKGALHEVTCGGARAVLKTYDESLPQEAYRDGMLITAPPSLSMRKAIEIRKVTGCPVVLSDAGRVVGVVGDEEIYHGILRQASLADHEAEAPNR</sequence>
<comment type="caution">
    <text evidence="10">The sequence shown here is derived from an EMBL/GenBank/DDBJ whole genome shotgun (WGS) entry which is preliminary data.</text>
</comment>
<evidence type="ECO:0000313" key="10">
    <source>
        <dbReference type="EMBL" id="TQV77749.1"/>
    </source>
</evidence>
<evidence type="ECO:0000256" key="1">
    <source>
        <dbReference type="ARBA" id="ARBA00005417"/>
    </source>
</evidence>
<dbReference type="PROSITE" id="PS50893">
    <property type="entry name" value="ABC_TRANSPORTER_2"/>
    <property type="match status" value="1"/>
</dbReference>
<comment type="subunit">
    <text evidence="6">The complex is probably composed of two ATP-binding proteins (TmoW), two transmembrane proteins (TmoV) and a solute-binding protein (TmoX).</text>
</comment>
<dbReference type="EMBL" id="VHSH01000007">
    <property type="protein sequence ID" value="TQV77749.1"/>
    <property type="molecule type" value="Genomic_DNA"/>
</dbReference>
<gene>
    <name evidence="10" type="primary">choV</name>
    <name evidence="10" type="ORF">FKG95_19505</name>
</gene>
<dbReference type="RefSeq" id="WP_142898092.1">
    <property type="nucleotide sequence ID" value="NZ_ML660058.1"/>
</dbReference>
<proteinExistence type="inferred from homology"/>
<dbReference type="InterPro" id="IPR027417">
    <property type="entry name" value="P-loop_NTPase"/>
</dbReference>
<dbReference type="Pfam" id="PF00005">
    <property type="entry name" value="ABC_tran"/>
    <property type="match status" value="1"/>
</dbReference>
<dbReference type="EC" id="7.6.2.9" evidence="7"/>
<comment type="catalytic activity">
    <reaction evidence="5">
        <text>a quaternary ammonium(out) + ATP + H2O = a quaternary ammonium(in) + ADP + phosphate + H(+)</text>
        <dbReference type="Rhea" id="RHEA:11036"/>
        <dbReference type="ChEBI" id="CHEBI:15377"/>
        <dbReference type="ChEBI" id="CHEBI:15378"/>
        <dbReference type="ChEBI" id="CHEBI:30616"/>
        <dbReference type="ChEBI" id="CHEBI:35267"/>
        <dbReference type="ChEBI" id="CHEBI:43474"/>
        <dbReference type="ChEBI" id="CHEBI:456216"/>
        <dbReference type="EC" id="7.6.2.9"/>
    </reaction>
    <physiologicalReaction direction="left-to-right" evidence="5">
        <dbReference type="Rhea" id="RHEA:11037"/>
    </physiologicalReaction>
</comment>
<dbReference type="GO" id="GO:0015220">
    <property type="term" value="F:choline transmembrane transporter activity"/>
    <property type="evidence" value="ECO:0007669"/>
    <property type="project" value="InterPro"/>
</dbReference>
<evidence type="ECO:0000256" key="5">
    <source>
        <dbReference type="ARBA" id="ARBA00051811"/>
    </source>
</evidence>
<dbReference type="AlphaFoldDB" id="A0A545TKJ7"/>
<dbReference type="GO" id="GO:0015418">
    <property type="term" value="F:ABC-type quaternary ammonium compound transporting activity"/>
    <property type="evidence" value="ECO:0007669"/>
    <property type="project" value="UniProtKB-EC"/>
</dbReference>
<evidence type="ECO:0000256" key="3">
    <source>
        <dbReference type="ARBA" id="ARBA00022741"/>
    </source>
</evidence>
<dbReference type="FunFam" id="3.40.50.300:FF:000201">
    <property type="entry name" value="Glycine betaine/L-proline ABC transporter ATP-binding protein"/>
    <property type="match status" value="1"/>
</dbReference>
<name>A0A545TKJ7_9PROT</name>
<evidence type="ECO:0000313" key="11">
    <source>
        <dbReference type="Proteomes" id="UP000315252"/>
    </source>
</evidence>
<evidence type="ECO:0000259" key="9">
    <source>
        <dbReference type="PROSITE" id="PS50893"/>
    </source>
</evidence>
<protein>
    <recommendedName>
        <fullName evidence="8">Trimethylamine N-oxide transport system ATP-binding protein TmoW</fullName>
        <ecNumber evidence="7">7.6.2.9</ecNumber>
    </recommendedName>
</protein>
<accession>A0A545TKJ7</accession>
<dbReference type="InterPro" id="IPR017871">
    <property type="entry name" value="ABC_transporter-like_CS"/>
</dbReference>